<protein>
    <submittedName>
        <fullName evidence="1">Uncharacterized protein</fullName>
    </submittedName>
</protein>
<gene>
    <name evidence="1" type="ORF">METZ01_LOCUS68143</name>
</gene>
<name>A0A381THK2_9ZZZZ</name>
<feature type="non-terminal residue" evidence="1">
    <location>
        <position position="1"/>
    </location>
</feature>
<evidence type="ECO:0000313" key="1">
    <source>
        <dbReference type="EMBL" id="SVA15289.1"/>
    </source>
</evidence>
<accession>A0A381THK2</accession>
<dbReference type="AlphaFoldDB" id="A0A381THK2"/>
<organism evidence="1">
    <name type="scientific">marine metagenome</name>
    <dbReference type="NCBI Taxonomy" id="408172"/>
    <lineage>
        <taxon>unclassified sequences</taxon>
        <taxon>metagenomes</taxon>
        <taxon>ecological metagenomes</taxon>
    </lineage>
</organism>
<sequence length="25" mass="2857">GNTSKKRGGYNGLVVFDRAELRKQY</sequence>
<dbReference type="EMBL" id="UINC01004568">
    <property type="protein sequence ID" value="SVA15289.1"/>
    <property type="molecule type" value="Genomic_DNA"/>
</dbReference>
<reference evidence="1" key="1">
    <citation type="submission" date="2018-05" db="EMBL/GenBank/DDBJ databases">
        <authorList>
            <person name="Lanie J.A."/>
            <person name="Ng W.-L."/>
            <person name="Kazmierczak K.M."/>
            <person name="Andrzejewski T.M."/>
            <person name="Davidsen T.M."/>
            <person name="Wayne K.J."/>
            <person name="Tettelin H."/>
            <person name="Glass J.I."/>
            <person name="Rusch D."/>
            <person name="Podicherti R."/>
            <person name="Tsui H.-C.T."/>
            <person name="Winkler M.E."/>
        </authorList>
    </citation>
    <scope>NUCLEOTIDE SEQUENCE</scope>
</reference>
<proteinExistence type="predicted"/>